<sequence length="119" mass="12956">MLPPTIVPYFVNTTEVQTLTDWWLLCCVPSYIEVDNGSIKPQSPQGYPCGTSLLLPVAASSQLLQGFFGQSLVFSTAFAGLLRVASQPFSRLPGCCHSQPISWSHPPPEGEHLTLHCLV</sequence>
<name>A0A7S4G8V0_9EUGL</name>
<protein>
    <submittedName>
        <fullName evidence="1">Uncharacterized protein</fullName>
    </submittedName>
</protein>
<organism evidence="1">
    <name type="scientific">Eutreptiella gymnastica</name>
    <dbReference type="NCBI Taxonomy" id="73025"/>
    <lineage>
        <taxon>Eukaryota</taxon>
        <taxon>Discoba</taxon>
        <taxon>Euglenozoa</taxon>
        <taxon>Euglenida</taxon>
        <taxon>Spirocuta</taxon>
        <taxon>Euglenophyceae</taxon>
        <taxon>Eutreptiales</taxon>
        <taxon>Eutreptiaceae</taxon>
        <taxon>Eutreptiella</taxon>
    </lineage>
</organism>
<gene>
    <name evidence="1" type="ORF">EGYM00163_LOCUS40027</name>
</gene>
<dbReference type="EMBL" id="HBJA01116283">
    <property type="protein sequence ID" value="CAE0828750.1"/>
    <property type="molecule type" value="Transcribed_RNA"/>
</dbReference>
<accession>A0A7S4G8V0</accession>
<dbReference type="AlphaFoldDB" id="A0A7S4G8V0"/>
<reference evidence="1" key="1">
    <citation type="submission" date="2021-01" db="EMBL/GenBank/DDBJ databases">
        <authorList>
            <person name="Corre E."/>
            <person name="Pelletier E."/>
            <person name="Niang G."/>
            <person name="Scheremetjew M."/>
            <person name="Finn R."/>
            <person name="Kale V."/>
            <person name="Holt S."/>
            <person name="Cochrane G."/>
            <person name="Meng A."/>
            <person name="Brown T."/>
            <person name="Cohen L."/>
        </authorList>
    </citation>
    <scope>NUCLEOTIDE SEQUENCE</scope>
    <source>
        <strain evidence="1">CCMP1594</strain>
    </source>
</reference>
<evidence type="ECO:0000313" key="1">
    <source>
        <dbReference type="EMBL" id="CAE0828750.1"/>
    </source>
</evidence>
<proteinExistence type="predicted"/>